<evidence type="ECO:0000256" key="5">
    <source>
        <dbReference type="SAM" id="Phobius"/>
    </source>
</evidence>
<dbReference type="Pfam" id="PF07690">
    <property type="entry name" value="MFS_1"/>
    <property type="match status" value="1"/>
</dbReference>
<evidence type="ECO:0000313" key="7">
    <source>
        <dbReference type="Proteomes" id="UP001292094"/>
    </source>
</evidence>
<feature type="transmembrane region" description="Helical" evidence="5">
    <location>
        <begin position="86"/>
        <end position="105"/>
    </location>
</feature>
<feature type="transmembrane region" description="Helical" evidence="5">
    <location>
        <begin position="58"/>
        <end position="80"/>
    </location>
</feature>
<dbReference type="Gene3D" id="1.20.1250.20">
    <property type="entry name" value="MFS general substrate transporter like domains"/>
    <property type="match status" value="1"/>
</dbReference>
<keyword evidence="4 5" id="KW-0472">Membrane</keyword>
<dbReference type="EMBL" id="JAWZYT010004200">
    <property type="protein sequence ID" value="KAK4294778.1"/>
    <property type="molecule type" value="Genomic_DNA"/>
</dbReference>
<dbReference type="Proteomes" id="UP001292094">
    <property type="component" value="Unassembled WGS sequence"/>
</dbReference>
<evidence type="ECO:0000256" key="1">
    <source>
        <dbReference type="ARBA" id="ARBA00004141"/>
    </source>
</evidence>
<feature type="transmembrane region" description="Helical" evidence="5">
    <location>
        <begin position="247"/>
        <end position="267"/>
    </location>
</feature>
<dbReference type="InterPro" id="IPR036259">
    <property type="entry name" value="MFS_trans_sf"/>
</dbReference>
<feature type="transmembrane region" description="Helical" evidence="5">
    <location>
        <begin position="148"/>
        <end position="175"/>
    </location>
</feature>
<feature type="transmembrane region" description="Helical" evidence="5">
    <location>
        <begin position="279"/>
        <end position="296"/>
    </location>
</feature>
<evidence type="ECO:0000256" key="4">
    <source>
        <dbReference type="ARBA" id="ARBA00023136"/>
    </source>
</evidence>
<dbReference type="PANTHER" id="PTHR23507:SF37">
    <property type="entry name" value="GH08173P"/>
    <property type="match status" value="1"/>
</dbReference>
<comment type="subcellular location">
    <subcellularLocation>
        <location evidence="1">Membrane</location>
        <topology evidence="1">Multi-pass membrane protein</topology>
    </subcellularLocation>
</comment>
<comment type="caution">
    <text evidence="6">The sequence shown here is derived from an EMBL/GenBank/DDBJ whole genome shotgun (WGS) entry which is preliminary data.</text>
</comment>
<dbReference type="PANTHER" id="PTHR23507">
    <property type="entry name" value="ZGC:174356"/>
    <property type="match status" value="1"/>
</dbReference>
<keyword evidence="2 5" id="KW-0812">Transmembrane</keyword>
<feature type="transmembrane region" description="Helical" evidence="5">
    <location>
        <begin position="20"/>
        <end position="46"/>
    </location>
</feature>
<protein>
    <recommendedName>
        <fullName evidence="8">Major facilitator superfamily (MFS) profile domain-containing protein</fullName>
    </recommendedName>
</protein>
<feature type="transmembrane region" description="Helical" evidence="5">
    <location>
        <begin position="212"/>
        <end position="235"/>
    </location>
</feature>
<keyword evidence="3 5" id="KW-1133">Transmembrane helix</keyword>
<keyword evidence="7" id="KW-1185">Reference proteome</keyword>
<name>A0AAE1NRH1_9EUCA</name>
<organism evidence="6 7">
    <name type="scientific">Petrolisthes manimaculis</name>
    <dbReference type="NCBI Taxonomy" id="1843537"/>
    <lineage>
        <taxon>Eukaryota</taxon>
        <taxon>Metazoa</taxon>
        <taxon>Ecdysozoa</taxon>
        <taxon>Arthropoda</taxon>
        <taxon>Crustacea</taxon>
        <taxon>Multicrustacea</taxon>
        <taxon>Malacostraca</taxon>
        <taxon>Eumalacostraca</taxon>
        <taxon>Eucarida</taxon>
        <taxon>Decapoda</taxon>
        <taxon>Pleocyemata</taxon>
        <taxon>Anomura</taxon>
        <taxon>Galatheoidea</taxon>
        <taxon>Porcellanidae</taxon>
        <taxon>Petrolisthes</taxon>
    </lineage>
</organism>
<gene>
    <name evidence="6" type="ORF">Pmani_032616</name>
</gene>
<evidence type="ECO:0000256" key="2">
    <source>
        <dbReference type="ARBA" id="ARBA00022692"/>
    </source>
</evidence>
<dbReference type="GO" id="GO:0016020">
    <property type="term" value="C:membrane"/>
    <property type="evidence" value="ECO:0007669"/>
    <property type="project" value="UniProtKB-SubCell"/>
</dbReference>
<dbReference type="InterPro" id="IPR011701">
    <property type="entry name" value="MFS"/>
</dbReference>
<evidence type="ECO:0000313" key="6">
    <source>
        <dbReference type="EMBL" id="KAK4294778.1"/>
    </source>
</evidence>
<sequence length="297" mass="32303">MGEALVQLVNALQPTWPLQYILMASVPYNISGGTQAMLMIAFAYMADRSKPHRRTVRMGLLDAAYYSGSPIGNAIAGPLLDYGGYSVAYSFVIALYVIAIVYVYIRLHTTSPQLDQTGTSQSCATSCDVTNQIYLTVQSVLQPRQHRAIIIILIAAMLCDSIPVWVMVMIVPLAMVKAQHTHKDGWLGVIGGVSRTLSNVCYYLVTSPHLSWLMWLGAVVASFKNLAPVAIRSLLSQLAGPQETGQIFAVMAAMETLVSLIAAPLYSSVYNVTIDARSSTFYLISLGFNSVLTLLLL</sequence>
<reference evidence="6" key="1">
    <citation type="submission" date="2023-11" db="EMBL/GenBank/DDBJ databases">
        <title>Genome assemblies of two species of porcelain crab, Petrolisthes cinctipes and Petrolisthes manimaculis (Anomura: Porcellanidae).</title>
        <authorList>
            <person name="Angst P."/>
        </authorList>
    </citation>
    <scope>NUCLEOTIDE SEQUENCE</scope>
    <source>
        <strain evidence="6">PB745_02</strain>
        <tissue evidence="6">Gill</tissue>
    </source>
</reference>
<dbReference type="AlphaFoldDB" id="A0AAE1NRH1"/>
<dbReference type="GO" id="GO:0022857">
    <property type="term" value="F:transmembrane transporter activity"/>
    <property type="evidence" value="ECO:0007669"/>
    <property type="project" value="InterPro"/>
</dbReference>
<evidence type="ECO:0008006" key="8">
    <source>
        <dbReference type="Google" id="ProtNLM"/>
    </source>
</evidence>
<dbReference type="SUPFAM" id="SSF103473">
    <property type="entry name" value="MFS general substrate transporter"/>
    <property type="match status" value="1"/>
</dbReference>
<proteinExistence type="predicted"/>
<accession>A0AAE1NRH1</accession>
<evidence type="ECO:0000256" key="3">
    <source>
        <dbReference type="ARBA" id="ARBA00022989"/>
    </source>
</evidence>